<dbReference type="Pfam" id="PF26344">
    <property type="entry name" value="YuzC"/>
    <property type="match status" value="1"/>
</dbReference>
<comment type="caution">
    <text evidence="1">The sequence shown here is derived from an EMBL/GenBank/DDBJ whole genome shotgun (WGS) entry which is preliminary data.</text>
</comment>
<name>A0A6L3V9M4_9BACI</name>
<dbReference type="InterPro" id="IPR058870">
    <property type="entry name" value="YuzC"/>
</dbReference>
<accession>A0A6L3V9M4</accession>
<reference evidence="1 2" key="1">
    <citation type="journal article" date="2016" name="Antonie Van Leeuwenhoek">
        <title>Bacillus depressus sp. nov., isolated from soil of a sunflower field.</title>
        <authorList>
            <person name="Wei X."/>
            <person name="Xin D."/>
            <person name="Xin Y."/>
            <person name="Zhang H."/>
            <person name="Wang T."/>
            <person name="Zhang J."/>
        </authorList>
    </citation>
    <scope>NUCLEOTIDE SEQUENCE [LARGE SCALE GENOMIC DNA]</scope>
    <source>
        <strain evidence="1 2">BZ1</strain>
    </source>
</reference>
<evidence type="ECO:0000313" key="1">
    <source>
        <dbReference type="EMBL" id="KAB2334715.1"/>
    </source>
</evidence>
<dbReference type="EMBL" id="WBOS01000005">
    <property type="protein sequence ID" value="KAB2334715.1"/>
    <property type="molecule type" value="Genomic_DNA"/>
</dbReference>
<dbReference type="Proteomes" id="UP000481030">
    <property type="component" value="Unassembled WGS sequence"/>
</dbReference>
<gene>
    <name evidence="1" type="ORF">F7731_13145</name>
</gene>
<protein>
    <submittedName>
        <fullName evidence="1">Uncharacterized protein</fullName>
    </submittedName>
</protein>
<proteinExistence type="predicted"/>
<sequence>MTPHFTYGHTFPYMQASFTPNNANEHTAVNRVYPSVNPGSFMKSAKEMERIVKDASRLIEKMAADRNFSFELMNAAQASQNSKINSMIKSTGITHIPKVHFTPDGLILHFESAAQLQGCCGLTLNIRWNSMRYGY</sequence>
<dbReference type="OrthoDB" id="2615349at2"/>
<keyword evidence="2" id="KW-1185">Reference proteome</keyword>
<evidence type="ECO:0000313" key="2">
    <source>
        <dbReference type="Proteomes" id="UP000481030"/>
    </source>
</evidence>
<organism evidence="1 2">
    <name type="scientific">Cytobacillus depressus</name>
    <dbReference type="NCBI Taxonomy" id="1602942"/>
    <lineage>
        <taxon>Bacteria</taxon>
        <taxon>Bacillati</taxon>
        <taxon>Bacillota</taxon>
        <taxon>Bacilli</taxon>
        <taxon>Bacillales</taxon>
        <taxon>Bacillaceae</taxon>
        <taxon>Cytobacillus</taxon>
    </lineage>
</organism>
<dbReference type="AlphaFoldDB" id="A0A6L3V9M4"/>
<dbReference type="RefSeq" id="WP_151535251.1">
    <property type="nucleotide sequence ID" value="NZ_WBOS01000005.1"/>
</dbReference>